<reference evidence="2 3" key="1">
    <citation type="submission" date="2019-06" db="EMBL/GenBank/DDBJ databases">
        <title>Sequencing the genomes of 1000 actinobacteria strains.</title>
        <authorList>
            <person name="Klenk H.-P."/>
        </authorList>
    </citation>
    <scope>NUCLEOTIDE SEQUENCE [LARGE SCALE GENOMIC DNA]</scope>
    <source>
        <strain evidence="2 3">DSM 46837</strain>
    </source>
</reference>
<comment type="caution">
    <text evidence="2">The sequence shown here is derived from an EMBL/GenBank/DDBJ whole genome shotgun (WGS) entry which is preliminary data.</text>
</comment>
<dbReference type="Proteomes" id="UP000319865">
    <property type="component" value="Unassembled WGS sequence"/>
</dbReference>
<organism evidence="2 3">
    <name type="scientific">Blastococcus colisei</name>
    <dbReference type="NCBI Taxonomy" id="1564162"/>
    <lineage>
        <taxon>Bacteria</taxon>
        <taxon>Bacillati</taxon>
        <taxon>Actinomycetota</taxon>
        <taxon>Actinomycetes</taxon>
        <taxon>Geodermatophilales</taxon>
        <taxon>Geodermatophilaceae</taxon>
        <taxon>Blastococcus</taxon>
    </lineage>
</organism>
<evidence type="ECO:0000259" key="1">
    <source>
        <dbReference type="SMART" id="SM00507"/>
    </source>
</evidence>
<accession>A0A543P9C7</accession>
<feature type="domain" description="HNH nuclease" evidence="1">
    <location>
        <begin position="321"/>
        <end position="373"/>
    </location>
</feature>
<dbReference type="RefSeq" id="WP_142023539.1">
    <property type="nucleotide sequence ID" value="NZ_VFQE01000001.1"/>
</dbReference>
<dbReference type="InterPro" id="IPR003870">
    <property type="entry name" value="DUF222"/>
</dbReference>
<dbReference type="Pfam" id="PF02720">
    <property type="entry name" value="DUF222"/>
    <property type="match status" value="1"/>
</dbReference>
<dbReference type="CDD" id="cd00085">
    <property type="entry name" value="HNHc"/>
    <property type="match status" value="1"/>
</dbReference>
<gene>
    <name evidence="2" type="ORF">FHU33_0032</name>
</gene>
<keyword evidence="3" id="KW-1185">Reference proteome</keyword>
<dbReference type="OrthoDB" id="4419061at2"/>
<evidence type="ECO:0000313" key="2">
    <source>
        <dbReference type="EMBL" id="TQN40687.1"/>
    </source>
</evidence>
<dbReference type="SMART" id="SM00507">
    <property type="entry name" value="HNHc"/>
    <property type="match status" value="1"/>
</dbReference>
<name>A0A543P9C7_9ACTN</name>
<evidence type="ECO:0000313" key="3">
    <source>
        <dbReference type="Proteomes" id="UP000319865"/>
    </source>
</evidence>
<protein>
    <submittedName>
        <fullName evidence="2">Uncharacterized protein DUF222</fullName>
    </submittedName>
</protein>
<dbReference type="InterPro" id="IPR003615">
    <property type="entry name" value="HNH_nuc"/>
</dbReference>
<proteinExistence type="predicted"/>
<dbReference type="EMBL" id="VFQE01000001">
    <property type="protein sequence ID" value="TQN40687.1"/>
    <property type="molecule type" value="Genomic_DNA"/>
</dbReference>
<sequence length="408" mass="43384">MSSWVSVLEQLAELDPADFDPDDLSDEQLRGVIPLAQIGINRLTAMQTRAVGAGDARQVHTGDGMASMKPWLTGHCRVSGREAAGLVRAGRRLRDLPALAAAYAAGAVTPAHVAVVTTAVTPERVAKAAGQDIDLGWTDQILTDAALALGPEDTAQAVRRWVAGIDPDGTLDDAAGLPRVFRMATSAGGRTYLSGHLDPVGAETVHTALEAVMNGHRPAGDRRSSAERQGDALVELCRQALHGDQLPDVRGQRPHVRVTIDWMALCAERGMPGFGALSFGGPISAETARRIACDAGVSRILTGPNSLPTDVGREQRTAPAGIRRAIEERDLHCVFTGCTAPPAWCDVHHVDHWAWGGETSCDNGALICERHHTAVHEGGFRVARDPGTTVWHTYRPDGSEIRIRGSGP</sequence>
<dbReference type="AlphaFoldDB" id="A0A543P9C7"/>